<dbReference type="OrthoDB" id="5818554at2759"/>
<dbReference type="SUPFAM" id="SSF53649">
    <property type="entry name" value="Alkaline phosphatase-like"/>
    <property type="match status" value="1"/>
</dbReference>
<keyword evidence="3" id="KW-0479">Metal-binding</keyword>
<feature type="binding site" evidence="3">
    <location>
        <position position="158"/>
    </location>
    <ligand>
        <name>Zn(2+)</name>
        <dbReference type="ChEBI" id="CHEBI:29105"/>
        <label>2</label>
    </ligand>
</feature>
<dbReference type="Gene3D" id="3.40.720.10">
    <property type="entry name" value="Alkaline Phosphatase, subunit A"/>
    <property type="match status" value="1"/>
</dbReference>
<dbReference type="AlphaFoldDB" id="A0A4C1YH63"/>
<name>A0A4C1YH63_EUMVA</name>
<evidence type="ECO:0000313" key="4">
    <source>
        <dbReference type="EMBL" id="GBP74390.1"/>
    </source>
</evidence>
<dbReference type="InterPro" id="IPR001952">
    <property type="entry name" value="Alkaline_phosphatase"/>
</dbReference>
<evidence type="ECO:0000256" key="3">
    <source>
        <dbReference type="PIRSR" id="PIRSR601952-2"/>
    </source>
</evidence>
<keyword evidence="3" id="KW-0862">Zinc</keyword>
<comment type="cofactor">
    <cofactor evidence="3">
        <name>Mg(2+)</name>
        <dbReference type="ChEBI" id="CHEBI:18420"/>
    </cofactor>
    <text evidence="3">Binds 1 Mg(2+) ion.</text>
</comment>
<dbReference type="Pfam" id="PF00245">
    <property type="entry name" value="Alk_phosphatase"/>
    <property type="match status" value="1"/>
</dbReference>
<dbReference type="EC" id="3.1.3.1" evidence="1"/>
<dbReference type="Proteomes" id="UP000299102">
    <property type="component" value="Unassembled WGS sequence"/>
</dbReference>
<comment type="caution">
    <text evidence="4">The sequence shown here is derived from an EMBL/GenBank/DDBJ whole genome shotgun (WGS) entry which is preliminary data.</text>
</comment>
<keyword evidence="3" id="KW-0460">Magnesium</keyword>
<dbReference type="STRING" id="151549.A0A4C1YH63"/>
<sequence>MQVFRSNVTGTPNDPLDTWSCASKDGRDLIADYVEDKQKRGLRYSTVFNTRELKNFNISDTDYLLGIFANGHLMLEHERNQGPEGMPSISDMTEAAIKVLSKNKKGYFLMVEGGNIDMSHHRGKAKRAVSETAAMDEAVRTAIELTDSEDTLIVVTSDHTHTLSINGYPARGSNIFGVAQPSSYDGINYTTLSYGTGGPGSFHFEVHTDEHNETHVLREDANRVETDSYEYEQVAGIRLIENSHGGGDVTIYARGPFSHLFHSVHEQHYVYHAISYAAKIGQFSGSVNLKASFLMCSIVTIVLLALR</sequence>
<dbReference type="GO" id="GO:0046872">
    <property type="term" value="F:metal ion binding"/>
    <property type="evidence" value="ECO:0007669"/>
    <property type="project" value="UniProtKB-KW"/>
</dbReference>
<dbReference type="GO" id="GO:0004035">
    <property type="term" value="F:alkaline phosphatase activity"/>
    <property type="evidence" value="ECO:0007669"/>
    <property type="project" value="UniProtKB-EC"/>
</dbReference>
<dbReference type="PANTHER" id="PTHR11596">
    <property type="entry name" value="ALKALINE PHOSPHATASE"/>
    <property type="match status" value="1"/>
</dbReference>
<feature type="binding site" evidence="3">
    <location>
        <position position="112"/>
    </location>
    <ligand>
        <name>Mg(2+)</name>
        <dbReference type="ChEBI" id="CHEBI:18420"/>
    </ligand>
</feature>
<dbReference type="EMBL" id="BGZK01001206">
    <property type="protein sequence ID" value="GBP74390.1"/>
    <property type="molecule type" value="Genomic_DNA"/>
</dbReference>
<comment type="cofactor">
    <cofactor evidence="3">
        <name>Zn(2+)</name>
        <dbReference type="ChEBI" id="CHEBI:29105"/>
    </cofactor>
    <text evidence="3">Binds 2 Zn(2+) ions.</text>
</comment>
<gene>
    <name evidence="4" type="ORF">EVAR_80144_1</name>
</gene>
<feature type="binding site" evidence="3">
    <location>
        <position position="159"/>
    </location>
    <ligand>
        <name>Zn(2+)</name>
        <dbReference type="ChEBI" id="CHEBI:29105"/>
        <label>2</label>
    </ligand>
</feature>
<keyword evidence="2" id="KW-0597">Phosphoprotein</keyword>
<proteinExistence type="predicted"/>
<evidence type="ECO:0000313" key="5">
    <source>
        <dbReference type="Proteomes" id="UP000299102"/>
    </source>
</evidence>
<organism evidence="4 5">
    <name type="scientific">Eumeta variegata</name>
    <name type="common">Bagworm moth</name>
    <name type="synonym">Eumeta japonica</name>
    <dbReference type="NCBI Taxonomy" id="151549"/>
    <lineage>
        <taxon>Eukaryota</taxon>
        <taxon>Metazoa</taxon>
        <taxon>Ecdysozoa</taxon>
        <taxon>Arthropoda</taxon>
        <taxon>Hexapoda</taxon>
        <taxon>Insecta</taxon>
        <taxon>Pterygota</taxon>
        <taxon>Neoptera</taxon>
        <taxon>Endopterygota</taxon>
        <taxon>Lepidoptera</taxon>
        <taxon>Glossata</taxon>
        <taxon>Ditrysia</taxon>
        <taxon>Tineoidea</taxon>
        <taxon>Psychidae</taxon>
        <taxon>Oiketicinae</taxon>
        <taxon>Eumeta</taxon>
    </lineage>
</organism>
<dbReference type="InterPro" id="IPR017850">
    <property type="entry name" value="Alkaline_phosphatase_core_sf"/>
</dbReference>
<dbReference type="PANTHER" id="PTHR11596:SF5">
    <property type="entry name" value="ALKALINE PHOSPHATASE"/>
    <property type="match status" value="1"/>
</dbReference>
<evidence type="ECO:0000256" key="1">
    <source>
        <dbReference type="ARBA" id="ARBA00012647"/>
    </source>
</evidence>
<feature type="binding site" evidence="3">
    <location>
        <position position="121"/>
    </location>
    <ligand>
        <name>Zn(2+)</name>
        <dbReference type="ChEBI" id="CHEBI:29105"/>
        <label>2</label>
    </ligand>
</feature>
<feature type="binding site" evidence="3">
    <location>
        <position position="117"/>
    </location>
    <ligand>
        <name>Zn(2+)</name>
        <dbReference type="ChEBI" id="CHEBI:29105"/>
        <label>2</label>
    </ligand>
</feature>
<dbReference type="SMART" id="SM00098">
    <property type="entry name" value="alkPPc"/>
    <property type="match status" value="1"/>
</dbReference>
<keyword evidence="5" id="KW-1185">Reference proteome</keyword>
<evidence type="ECO:0000256" key="2">
    <source>
        <dbReference type="ARBA" id="ARBA00022553"/>
    </source>
</evidence>
<feature type="binding site" evidence="3">
    <location>
        <position position="244"/>
    </location>
    <ligand>
        <name>Zn(2+)</name>
        <dbReference type="ChEBI" id="CHEBI:29105"/>
        <label>2</label>
    </ligand>
</feature>
<reference evidence="4 5" key="1">
    <citation type="journal article" date="2019" name="Commun. Biol.">
        <title>The bagworm genome reveals a unique fibroin gene that provides high tensile strength.</title>
        <authorList>
            <person name="Kono N."/>
            <person name="Nakamura H."/>
            <person name="Ohtoshi R."/>
            <person name="Tomita M."/>
            <person name="Numata K."/>
            <person name="Arakawa K."/>
        </authorList>
    </citation>
    <scope>NUCLEOTIDE SEQUENCE [LARGE SCALE GENOMIC DNA]</scope>
</reference>
<protein>
    <recommendedName>
        <fullName evidence="1">alkaline phosphatase</fullName>
        <ecNumber evidence="1">3.1.3.1</ecNumber>
    </recommendedName>
</protein>
<accession>A0A4C1YH63</accession>